<dbReference type="Pfam" id="PF00550">
    <property type="entry name" value="PP-binding"/>
    <property type="match status" value="1"/>
</dbReference>
<dbReference type="InterPro" id="IPR009081">
    <property type="entry name" value="PP-bd_ACP"/>
</dbReference>
<dbReference type="EMBL" id="ML977340">
    <property type="protein sequence ID" value="KAF2109901.1"/>
    <property type="molecule type" value="Genomic_DNA"/>
</dbReference>
<dbReference type="PROSITE" id="PS00455">
    <property type="entry name" value="AMP_BINDING"/>
    <property type="match status" value="1"/>
</dbReference>
<dbReference type="InterPro" id="IPR045851">
    <property type="entry name" value="AMP-bd_C_sf"/>
</dbReference>
<evidence type="ECO:0000259" key="4">
    <source>
        <dbReference type="PROSITE" id="PS50075"/>
    </source>
</evidence>
<dbReference type="PANTHER" id="PTHR45527:SF16">
    <property type="entry name" value="NONRIBOSOMAL PEPTIDE SYNTHASE ATNA-RELATED"/>
    <property type="match status" value="1"/>
</dbReference>
<dbReference type="PROSITE" id="PS50075">
    <property type="entry name" value="CARRIER"/>
    <property type="match status" value="1"/>
</dbReference>
<dbReference type="FunFam" id="3.40.50.980:FF:000001">
    <property type="entry name" value="Non-ribosomal peptide synthetase"/>
    <property type="match status" value="1"/>
</dbReference>
<dbReference type="GO" id="GO:0031177">
    <property type="term" value="F:phosphopantetheine binding"/>
    <property type="evidence" value="ECO:0007669"/>
    <property type="project" value="TreeGrafter"/>
</dbReference>
<dbReference type="InterPro" id="IPR036736">
    <property type="entry name" value="ACP-like_sf"/>
</dbReference>
<dbReference type="OrthoDB" id="416786at2759"/>
<evidence type="ECO:0000313" key="5">
    <source>
        <dbReference type="EMBL" id="KAF2109901.1"/>
    </source>
</evidence>
<name>A0A6A5YUR9_9PLEO</name>
<feature type="non-terminal residue" evidence="5">
    <location>
        <position position="654"/>
    </location>
</feature>
<dbReference type="Pfam" id="PF00501">
    <property type="entry name" value="AMP-binding"/>
    <property type="match status" value="1"/>
</dbReference>
<evidence type="ECO:0000256" key="2">
    <source>
        <dbReference type="ARBA" id="ARBA00022553"/>
    </source>
</evidence>
<sequence>MLGLPEYPLPSQVRSALGFSSDKLQLAHRPSDADGSRHDVLTVNAPKTLVHQKIEEQVEKDPNASAICTWDGDMTYAELWQKSSRMSAMLKGCGVGPEVLVPFCLERSAWAIVAILSILRAGGAFVPLDPSHPRSRLEHIVGATKARFIVTSNKLASFSQGLAPELFIVDQEVVDYQCDPPLHTQYPSSDIQPSNLAYVLFTSGSTGVPKGVLVERLQLSTSAVNIGNFATFGSATRVLHFASYSFDACIFEIMCTLVYGGCICIPSDQERMDDIALAATRMRATCAFFTPSFLSILQPEDLPTFDTIIVGGEKVPSDLMHTWVPHVRLINGYGPTECCVICVMINYSLDNARDGLLGSAVSGTPWVVDPDDQEILMPYGSIGELVLEGPMVGRGYLNDQAASSEAFVQAPRWSHMLAATGEFKSRFYKTGDLVQYDSKGNLVYLRRKDTQVKLRGQRFELEEVEHHLRQNVSVSLQVAAEVVTGPRGTEVLVALVGSTSRIQTDHTVTLEVHEPPELEPIVGELTRRLKESLPPYMVPTAYIPVSCLHLTVAGKLDRRWVREYAAMSITQSSIPSAVSLPVVSVPTQVIFTESEAMLRNSWAKLLKLPVESIGLDDNFFLHGGDSITAIRLAAELRKVQIALRVQDMFQNPTL</sequence>
<dbReference type="SUPFAM" id="SSF56801">
    <property type="entry name" value="Acetyl-CoA synthetase-like"/>
    <property type="match status" value="1"/>
</dbReference>
<dbReference type="InterPro" id="IPR010071">
    <property type="entry name" value="AA_adenyl_dom"/>
</dbReference>
<dbReference type="CDD" id="cd05918">
    <property type="entry name" value="A_NRPS_SidN3_like"/>
    <property type="match status" value="1"/>
</dbReference>
<reference evidence="5" key="1">
    <citation type="journal article" date="2020" name="Stud. Mycol.">
        <title>101 Dothideomycetes genomes: a test case for predicting lifestyles and emergence of pathogens.</title>
        <authorList>
            <person name="Haridas S."/>
            <person name="Albert R."/>
            <person name="Binder M."/>
            <person name="Bloem J."/>
            <person name="Labutti K."/>
            <person name="Salamov A."/>
            <person name="Andreopoulos B."/>
            <person name="Baker S."/>
            <person name="Barry K."/>
            <person name="Bills G."/>
            <person name="Bluhm B."/>
            <person name="Cannon C."/>
            <person name="Castanera R."/>
            <person name="Culley D."/>
            <person name="Daum C."/>
            <person name="Ezra D."/>
            <person name="Gonzalez J."/>
            <person name="Henrissat B."/>
            <person name="Kuo A."/>
            <person name="Liang C."/>
            <person name="Lipzen A."/>
            <person name="Lutzoni F."/>
            <person name="Magnuson J."/>
            <person name="Mondo S."/>
            <person name="Nolan M."/>
            <person name="Ohm R."/>
            <person name="Pangilinan J."/>
            <person name="Park H.-J."/>
            <person name="Ramirez L."/>
            <person name="Alfaro M."/>
            <person name="Sun H."/>
            <person name="Tritt A."/>
            <person name="Yoshinaga Y."/>
            <person name="Zwiers L.-H."/>
            <person name="Turgeon B."/>
            <person name="Goodwin S."/>
            <person name="Spatafora J."/>
            <person name="Crous P."/>
            <person name="Grigoriev I."/>
        </authorList>
    </citation>
    <scope>NUCLEOTIDE SEQUENCE</scope>
    <source>
        <strain evidence="5">CBS 627.86</strain>
    </source>
</reference>
<dbReference type="Gene3D" id="3.30.300.30">
    <property type="match status" value="1"/>
</dbReference>
<dbReference type="FunFam" id="3.40.50.12780:FF:000014">
    <property type="entry name" value="Nonribosomal peptide synthetase 1"/>
    <property type="match status" value="1"/>
</dbReference>
<dbReference type="Gene3D" id="1.10.1200.10">
    <property type="entry name" value="ACP-like"/>
    <property type="match status" value="1"/>
</dbReference>
<dbReference type="GO" id="GO:0016874">
    <property type="term" value="F:ligase activity"/>
    <property type="evidence" value="ECO:0007669"/>
    <property type="project" value="UniProtKB-KW"/>
</dbReference>
<dbReference type="InterPro" id="IPR000873">
    <property type="entry name" value="AMP-dep_synth/lig_dom"/>
</dbReference>
<dbReference type="GO" id="GO:0044550">
    <property type="term" value="P:secondary metabolite biosynthetic process"/>
    <property type="evidence" value="ECO:0007669"/>
    <property type="project" value="TreeGrafter"/>
</dbReference>
<accession>A0A6A5YUR9</accession>
<keyword evidence="2" id="KW-0597">Phosphoprotein</keyword>
<dbReference type="FunFam" id="3.30.300.30:FF:000015">
    <property type="entry name" value="Nonribosomal peptide synthase SidD"/>
    <property type="match status" value="1"/>
</dbReference>
<protein>
    <recommendedName>
        <fullName evidence="4">Carrier domain-containing protein</fullName>
    </recommendedName>
</protein>
<keyword evidence="1" id="KW-0596">Phosphopantetheine</keyword>
<feature type="domain" description="Carrier" evidence="4">
    <location>
        <begin position="589"/>
        <end position="654"/>
    </location>
</feature>
<dbReference type="SUPFAM" id="SSF47336">
    <property type="entry name" value="ACP-like"/>
    <property type="match status" value="1"/>
</dbReference>
<dbReference type="InterPro" id="IPR020845">
    <property type="entry name" value="AMP-binding_CS"/>
</dbReference>
<gene>
    <name evidence="5" type="ORF">BDV96DRAFT_501853</name>
</gene>
<dbReference type="NCBIfam" id="TIGR01733">
    <property type="entry name" value="AA-adenyl-dom"/>
    <property type="match status" value="1"/>
</dbReference>
<keyword evidence="6" id="KW-1185">Reference proteome</keyword>
<dbReference type="Gene3D" id="3.40.50.12780">
    <property type="entry name" value="N-terminal domain of ligase-like"/>
    <property type="match status" value="1"/>
</dbReference>
<dbReference type="PANTHER" id="PTHR45527">
    <property type="entry name" value="NONRIBOSOMAL PEPTIDE SYNTHETASE"/>
    <property type="match status" value="1"/>
</dbReference>
<proteinExistence type="predicted"/>
<dbReference type="AlphaFoldDB" id="A0A6A5YUR9"/>
<dbReference type="InterPro" id="IPR042099">
    <property type="entry name" value="ANL_N_sf"/>
</dbReference>
<dbReference type="Proteomes" id="UP000799770">
    <property type="component" value="Unassembled WGS sequence"/>
</dbReference>
<dbReference type="GO" id="GO:0005737">
    <property type="term" value="C:cytoplasm"/>
    <property type="evidence" value="ECO:0007669"/>
    <property type="project" value="TreeGrafter"/>
</dbReference>
<evidence type="ECO:0000256" key="3">
    <source>
        <dbReference type="ARBA" id="ARBA00022598"/>
    </source>
</evidence>
<dbReference type="GO" id="GO:0043041">
    <property type="term" value="P:amino acid activation for nonribosomal peptide biosynthetic process"/>
    <property type="evidence" value="ECO:0007669"/>
    <property type="project" value="TreeGrafter"/>
</dbReference>
<evidence type="ECO:0000256" key="1">
    <source>
        <dbReference type="ARBA" id="ARBA00022450"/>
    </source>
</evidence>
<evidence type="ECO:0000313" key="6">
    <source>
        <dbReference type="Proteomes" id="UP000799770"/>
    </source>
</evidence>
<keyword evidence="3" id="KW-0436">Ligase</keyword>
<organism evidence="5 6">
    <name type="scientific">Lophiotrema nucula</name>
    <dbReference type="NCBI Taxonomy" id="690887"/>
    <lineage>
        <taxon>Eukaryota</taxon>
        <taxon>Fungi</taxon>
        <taxon>Dikarya</taxon>
        <taxon>Ascomycota</taxon>
        <taxon>Pezizomycotina</taxon>
        <taxon>Dothideomycetes</taxon>
        <taxon>Pleosporomycetidae</taxon>
        <taxon>Pleosporales</taxon>
        <taxon>Lophiotremataceae</taxon>
        <taxon>Lophiotrema</taxon>
    </lineage>
</organism>